<accession>A0A4R3KV96</accession>
<evidence type="ECO:0000259" key="1">
    <source>
        <dbReference type="Pfam" id="PF00882"/>
    </source>
</evidence>
<dbReference type="EMBL" id="SMAE01000005">
    <property type="protein sequence ID" value="TCS89541.1"/>
    <property type="molecule type" value="Genomic_DNA"/>
</dbReference>
<dbReference type="AlphaFoldDB" id="A0A4R3KV96"/>
<proteinExistence type="predicted"/>
<evidence type="ECO:0000313" key="3">
    <source>
        <dbReference type="Proteomes" id="UP000294567"/>
    </source>
</evidence>
<gene>
    <name evidence="2" type="ORF">EDD65_10511</name>
</gene>
<keyword evidence="3" id="KW-1185">Reference proteome</keyword>
<name>A0A4R3KV96_9FIRM</name>
<feature type="domain" description="Phospholipase C/D" evidence="1">
    <location>
        <begin position="8"/>
        <end position="171"/>
    </location>
</feature>
<dbReference type="Pfam" id="PF00882">
    <property type="entry name" value="Zn_dep_PLPC"/>
    <property type="match status" value="1"/>
</dbReference>
<dbReference type="InterPro" id="IPR029002">
    <property type="entry name" value="PLPC/GPLD1"/>
</dbReference>
<dbReference type="Proteomes" id="UP000294567">
    <property type="component" value="Unassembled WGS sequence"/>
</dbReference>
<protein>
    <submittedName>
        <fullName evidence="2">Zinc dependent phospholipase C</fullName>
    </submittedName>
</protein>
<dbReference type="RefSeq" id="WP_132027022.1">
    <property type="nucleotide sequence ID" value="NZ_CP068564.1"/>
</dbReference>
<sequence length="214" mass="25447">MFKIFSETHKNIASNIYKNIYNIYGIELDKESIQWGAIAPDILPQYKFKRHYKEESLNYVVAEIVKLIYISRYLELNLNTDPIKNKIISKKIGVISHYLSDFVCRPHAERWTFPNNMFKHMNYESKLNDYCMNHEFKKNIISIDDIDIFQDKVIRLKPIIKEYVEKVIDEYSFKIGFEYDLNFALSLSLKITCFVIDIAAAYTKGIYKDLVFEF</sequence>
<reference evidence="2 3" key="1">
    <citation type="submission" date="2019-03" db="EMBL/GenBank/DDBJ databases">
        <title>Genomic Encyclopedia of Type Strains, Phase IV (KMG-IV): sequencing the most valuable type-strain genomes for metagenomic binning, comparative biology and taxonomic classification.</title>
        <authorList>
            <person name="Goeker M."/>
        </authorList>
    </citation>
    <scope>NUCLEOTIDE SEQUENCE [LARGE SCALE GENOMIC DNA]</scope>
    <source>
        <strain evidence="2 3">DSM 26752</strain>
    </source>
</reference>
<evidence type="ECO:0000313" key="2">
    <source>
        <dbReference type="EMBL" id="TCS89541.1"/>
    </source>
</evidence>
<dbReference type="OrthoDB" id="2878022at2"/>
<organism evidence="2 3">
    <name type="scientific">Keratinibaculum paraultunense</name>
    <dbReference type="NCBI Taxonomy" id="1278232"/>
    <lineage>
        <taxon>Bacteria</taxon>
        <taxon>Bacillati</taxon>
        <taxon>Bacillota</taxon>
        <taxon>Tissierellia</taxon>
        <taxon>Tissierellales</taxon>
        <taxon>Tepidimicrobiaceae</taxon>
        <taxon>Keratinibaculum</taxon>
    </lineage>
</organism>
<comment type="caution">
    <text evidence="2">The sequence shown here is derived from an EMBL/GenBank/DDBJ whole genome shotgun (WGS) entry which is preliminary data.</text>
</comment>